<accession>A0A0F9S7M1</accession>
<proteinExistence type="predicted"/>
<organism evidence="1">
    <name type="scientific">marine sediment metagenome</name>
    <dbReference type="NCBI Taxonomy" id="412755"/>
    <lineage>
        <taxon>unclassified sequences</taxon>
        <taxon>metagenomes</taxon>
        <taxon>ecological metagenomes</taxon>
    </lineage>
</organism>
<dbReference type="EMBL" id="LAZR01002213">
    <property type="protein sequence ID" value="KKN33001.1"/>
    <property type="molecule type" value="Genomic_DNA"/>
</dbReference>
<dbReference type="AlphaFoldDB" id="A0A0F9S7M1"/>
<protein>
    <submittedName>
        <fullName evidence="1">Uncharacterized protein</fullName>
    </submittedName>
</protein>
<name>A0A0F9S7M1_9ZZZZ</name>
<gene>
    <name evidence="1" type="ORF">LCGC14_0808270</name>
</gene>
<reference evidence="1" key="1">
    <citation type="journal article" date="2015" name="Nature">
        <title>Complex archaea that bridge the gap between prokaryotes and eukaryotes.</title>
        <authorList>
            <person name="Spang A."/>
            <person name="Saw J.H."/>
            <person name="Jorgensen S.L."/>
            <person name="Zaremba-Niedzwiedzka K."/>
            <person name="Martijn J."/>
            <person name="Lind A.E."/>
            <person name="van Eijk R."/>
            <person name="Schleper C."/>
            <person name="Guy L."/>
            <person name="Ettema T.J."/>
        </authorList>
    </citation>
    <scope>NUCLEOTIDE SEQUENCE</scope>
</reference>
<comment type="caution">
    <text evidence="1">The sequence shown here is derived from an EMBL/GenBank/DDBJ whole genome shotgun (WGS) entry which is preliminary data.</text>
</comment>
<evidence type="ECO:0000313" key="1">
    <source>
        <dbReference type="EMBL" id="KKN33001.1"/>
    </source>
</evidence>
<sequence length="129" mass="14504">MKKFKLDLSEYSVTVQVPVTKEDEKTGKEVRELEDKIEVYPLRDNISIWLRSMGIFKSAEDIAEAVSVAKQIRDCTADSIELDERETGVLKQALNRLVELTAEGKVSPGLGGEVHEEAIVRVVKMEEVK</sequence>